<sequence>MCFPAERSAGRHPSPLHQEQYDPVRKTRRPTITPAQLRGLTQARYSRRDTLRFAGLSAAALALAGCGVEGQGQQAPASENFWADKKSNGQLRFANWPLYMDPEKPELKQFTETTGIEVEYSESIQDMPSWFGEIQPLLANGDDIGADLMVLTSGQELNKLIALGHLAPLDHDQLLNFAEFAGDTYKMSAYDYGNRYTVPYASGITGIAYDPERVGREITSLKDLWDPEFEGRVGMFRDPQEIANFGLLYNGVDPADSTPEDWKAAADALKKQRDDGIVRAYYEQDYVQPLTNGDIWMTMAWSGDIFQVNAEEGTNLKFVIPEEGATLWTDNMTIPITAQNPVDALMLMNFFYNPDIAASLAEYINYICPVPHAQEVLRDKAEELSGEEKQALEDLADSPLVFPTQSDYAKLHNYVPLDVEAGEDEEFNSTFQAITQA</sequence>
<keyword evidence="4" id="KW-0574">Periplasm</keyword>
<keyword evidence="7" id="KW-1185">Reference proteome</keyword>
<dbReference type="GO" id="GO:0042597">
    <property type="term" value="C:periplasmic space"/>
    <property type="evidence" value="ECO:0007669"/>
    <property type="project" value="UniProtKB-SubCell"/>
</dbReference>
<dbReference type="Pfam" id="PF13416">
    <property type="entry name" value="SBP_bac_8"/>
    <property type="match status" value="1"/>
</dbReference>
<accession>A0AA97M3U6</accession>
<feature type="region of interest" description="Disordered" evidence="5">
    <location>
        <begin position="1"/>
        <end position="31"/>
    </location>
</feature>
<dbReference type="GO" id="GO:0019808">
    <property type="term" value="F:polyamine binding"/>
    <property type="evidence" value="ECO:0007669"/>
    <property type="project" value="InterPro"/>
</dbReference>
<dbReference type="PROSITE" id="PS51318">
    <property type="entry name" value="TAT"/>
    <property type="match status" value="1"/>
</dbReference>
<gene>
    <name evidence="6" type="ORF">NI17_021865</name>
</gene>
<dbReference type="PANTHER" id="PTHR30222">
    <property type="entry name" value="SPERMIDINE/PUTRESCINE-BINDING PERIPLASMIC PROTEIN"/>
    <property type="match status" value="1"/>
</dbReference>
<dbReference type="AlphaFoldDB" id="A0AA97M3U6"/>
<dbReference type="KEGG" id="thao:NI17_021865"/>
<evidence type="ECO:0000313" key="6">
    <source>
        <dbReference type="EMBL" id="UOE19346.1"/>
    </source>
</evidence>
<comment type="subcellular location">
    <subcellularLocation>
        <location evidence="1">Periplasm</location>
    </subcellularLocation>
</comment>
<dbReference type="PRINTS" id="PR00909">
    <property type="entry name" value="SPERMDNBNDNG"/>
</dbReference>
<name>A0AA97M3U6_9ACTN</name>
<keyword evidence="3" id="KW-0732">Signal</keyword>
<evidence type="ECO:0000256" key="3">
    <source>
        <dbReference type="ARBA" id="ARBA00022729"/>
    </source>
</evidence>
<dbReference type="InterPro" id="IPR001188">
    <property type="entry name" value="Sperm_putr-bd"/>
</dbReference>
<keyword evidence="2" id="KW-0813">Transport</keyword>
<organism evidence="6 7">
    <name type="scientific">Thermobifida halotolerans</name>
    <dbReference type="NCBI Taxonomy" id="483545"/>
    <lineage>
        <taxon>Bacteria</taxon>
        <taxon>Bacillati</taxon>
        <taxon>Actinomycetota</taxon>
        <taxon>Actinomycetes</taxon>
        <taxon>Streptosporangiales</taxon>
        <taxon>Nocardiopsidaceae</taxon>
        <taxon>Thermobifida</taxon>
    </lineage>
</organism>
<reference evidence="6" key="1">
    <citation type="submission" date="2020-10" db="EMBL/GenBank/DDBJ databases">
        <title>De novo genome project of the cellulose decomposer Thermobifida halotolerans type strain.</title>
        <authorList>
            <person name="Nagy I."/>
            <person name="Horvath B."/>
            <person name="Kukolya J."/>
            <person name="Nagy I."/>
            <person name="Orsini M."/>
        </authorList>
    </citation>
    <scope>NUCLEOTIDE SEQUENCE</scope>
    <source>
        <strain evidence="6">DSM 44931</strain>
    </source>
</reference>
<evidence type="ECO:0000256" key="4">
    <source>
        <dbReference type="ARBA" id="ARBA00022764"/>
    </source>
</evidence>
<proteinExistence type="predicted"/>
<evidence type="ECO:0000313" key="7">
    <source>
        <dbReference type="Proteomes" id="UP000265719"/>
    </source>
</evidence>
<dbReference type="InterPro" id="IPR006311">
    <property type="entry name" value="TAT_signal"/>
</dbReference>
<dbReference type="Proteomes" id="UP000265719">
    <property type="component" value="Chromosome"/>
</dbReference>
<dbReference type="SUPFAM" id="SSF53850">
    <property type="entry name" value="Periplasmic binding protein-like II"/>
    <property type="match status" value="1"/>
</dbReference>
<dbReference type="PANTHER" id="PTHR30222:SF17">
    <property type="entry name" value="SPERMIDINE_PUTRESCINE-BINDING PERIPLASMIC PROTEIN"/>
    <property type="match status" value="1"/>
</dbReference>
<evidence type="ECO:0000256" key="1">
    <source>
        <dbReference type="ARBA" id="ARBA00004418"/>
    </source>
</evidence>
<protein>
    <submittedName>
        <fullName evidence="6">Spermidine/putrescine ABC transporter substrate-binding protein</fullName>
    </submittedName>
</protein>
<dbReference type="GO" id="GO:0015846">
    <property type="term" value="P:polyamine transport"/>
    <property type="evidence" value="ECO:0007669"/>
    <property type="project" value="InterPro"/>
</dbReference>
<evidence type="ECO:0000256" key="5">
    <source>
        <dbReference type="SAM" id="MobiDB-lite"/>
    </source>
</evidence>
<dbReference type="CDD" id="cd13590">
    <property type="entry name" value="PBP2_PotD_PotF_like"/>
    <property type="match status" value="1"/>
</dbReference>
<evidence type="ECO:0000256" key="2">
    <source>
        <dbReference type="ARBA" id="ARBA00022448"/>
    </source>
</evidence>
<dbReference type="EMBL" id="CP063196">
    <property type="protein sequence ID" value="UOE19346.1"/>
    <property type="molecule type" value="Genomic_DNA"/>
</dbReference>
<dbReference type="Gene3D" id="3.40.190.10">
    <property type="entry name" value="Periplasmic binding protein-like II"/>
    <property type="match status" value="2"/>
</dbReference>
<dbReference type="InterPro" id="IPR006059">
    <property type="entry name" value="SBP"/>
</dbReference>